<feature type="transmembrane region" description="Helical" evidence="6">
    <location>
        <begin position="92"/>
        <end position="110"/>
    </location>
</feature>
<feature type="repeat" description="TPR" evidence="5">
    <location>
        <begin position="167"/>
        <end position="200"/>
    </location>
</feature>
<dbReference type="EMBL" id="RJVQ01000002">
    <property type="protein sequence ID" value="RQW64171.1"/>
    <property type="molecule type" value="Genomic_DNA"/>
</dbReference>
<dbReference type="InterPro" id="IPR051263">
    <property type="entry name" value="C-type_cytochrome_biogenesis"/>
</dbReference>
<keyword evidence="10" id="KW-1185">Reference proteome</keyword>
<dbReference type="InterPro" id="IPR056412">
    <property type="entry name" value="Ig_CycH"/>
</dbReference>
<evidence type="ECO:0000256" key="6">
    <source>
        <dbReference type="SAM" id="Phobius"/>
    </source>
</evidence>
<dbReference type="GO" id="GO:0005886">
    <property type="term" value="C:plasma membrane"/>
    <property type="evidence" value="ECO:0007669"/>
    <property type="project" value="TreeGrafter"/>
</dbReference>
<sequence length="408" mass="45473">MLFWGMTIVLVLVAAVFVFYPLISRKDKESYAHKELNKVLYQERIDEVSHEDLEGLHFTKSEIELDLKRALLEDIPESRLTTTSSAKSRRTLPILSLAVIAIIGVAYGVYSQTGGIKQVDEWHAVINNMPELTQKLLQQETQPLTREEVQSLMLGLRTKLYSHPDDAVGWMLLGKVALSQGQAEVAIDALRKAYQLNPERDDIVVTYAQALLSAPEEGNQNHGVDLLKNLVAQGRNQEMAYTFLFAQSYQKGDLPAAQDYLQHVYDLLDKSSPKAQYIKQQIAQINSKIEESAVNNKKFVVTVSVDVDKHLVLPKQGALIVSVHQDENSRMPIAAKRVSLPDKFPVNLSLSDQNDLIAALKLSDLKSFVIRARIDIDGNVTTNKGDLVGESGTASPGNQVNIIINKQY</sequence>
<proteinExistence type="predicted"/>
<dbReference type="PROSITE" id="PS50005">
    <property type="entry name" value="TPR"/>
    <property type="match status" value="1"/>
</dbReference>
<evidence type="ECO:0000259" key="7">
    <source>
        <dbReference type="Pfam" id="PF23892"/>
    </source>
</evidence>
<evidence type="ECO:0000313" key="10">
    <source>
        <dbReference type="Proteomes" id="UP000281112"/>
    </source>
</evidence>
<gene>
    <name evidence="9" type="primary">ccmI</name>
    <name evidence="9" type="ORF">EES38_06160</name>
</gene>
<organism evidence="9 10">
    <name type="scientific">Vibrio viridaestus</name>
    <dbReference type="NCBI Taxonomy" id="2487322"/>
    <lineage>
        <taxon>Bacteria</taxon>
        <taxon>Pseudomonadati</taxon>
        <taxon>Pseudomonadota</taxon>
        <taxon>Gammaproteobacteria</taxon>
        <taxon>Vibrionales</taxon>
        <taxon>Vibrionaceae</taxon>
        <taxon>Vibrio</taxon>
    </lineage>
</organism>
<feature type="domain" description="Cytochrome c-type biogenesis protein H Ig-like" evidence="7">
    <location>
        <begin position="301"/>
        <end position="405"/>
    </location>
</feature>
<dbReference type="SUPFAM" id="SSF48452">
    <property type="entry name" value="TPR-like"/>
    <property type="match status" value="1"/>
</dbReference>
<evidence type="ECO:0000256" key="1">
    <source>
        <dbReference type="ARBA" id="ARBA00004196"/>
    </source>
</evidence>
<dbReference type="OrthoDB" id="9776053at2"/>
<dbReference type="Proteomes" id="UP000281112">
    <property type="component" value="Unassembled WGS sequence"/>
</dbReference>
<feature type="domain" description="Cytochrome c-type biogenesis protein H TPR" evidence="8">
    <location>
        <begin position="118"/>
        <end position="274"/>
    </location>
</feature>
<keyword evidence="6" id="KW-1133">Transmembrane helix</keyword>
<keyword evidence="2" id="KW-0677">Repeat</keyword>
<dbReference type="NCBIfam" id="TIGR03142">
    <property type="entry name" value="cytochro_ccmI"/>
    <property type="match status" value="1"/>
</dbReference>
<dbReference type="GO" id="GO:0017004">
    <property type="term" value="P:cytochrome complex assembly"/>
    <property type="evidence" value="ECO:0007669"/>
    <property type="project" value="UniProtKB-KW"/>
</dbReference>
<keyword evidence="6" id="KW-0472">Membrane</keyword>
<evidence type="ECO:0000259" key="8">
    <source>
        <dbReference type="Pfam" id="PF23914"/>
    </source>
</evidence>
<dbReference type="InterPro" id="IPR011990">
    <property type="entry name" value="TPR-like_helical_dom_sf"/>
</dbReference>
<name>A0A3N9TJ42_9VIBR</name>
<reference evidence="9 10" key="1">
    <citation type="submission" date="2018-11" db="EMBL/GenBank/DDBJ databases">
        <title>Vibrio LJC006 sp. nov., isolated from seawater during the bloom of the enteromorpha.</title>
        <authorList>
            <person name="Liang J."/>
        </authorList>
    </citation>
    <scope>NUCLEOTIDE SEQUENCE [LARGE SCALE GENOMIC DNA]</scope>
    <source>
        <strain evidence="9 10">LJC006</strain>
    </source>
</reference>
<comment type="subcellular location">
    <subcellularLocation>
        <location evidence="1">Cell envelope</location>
    </subcellularLocation>
</comment>
<dbReference type="InterPro" id="IPR017560">
    <property type="entry name" value="Cyt_c_biogenesis_CcmI"/>
</dbReference>
<dbReference type="PANTHER" id="PTHR47870">
    <property type="entry name" value="CYTOCHROME C-TYPE BIOGENESIS PROTEIN CCMH"/>
    <property type="match status" value="1"/>
</dbReference>
<protein>
    <submittedName>
        <fullName evidence="9">C-type cytochrome biogenesis protein CcmI</fullName>
    </submittedName>
</protein>
<keyword evidence="4 5" id="KW-0802">TPR repeat</keyword>
<dbReference type="Pfam" id="PF23914">
    <property type="entry name" value="TPR_CcmH_CycH"/>
    <property type="match status" value="1"/>
</dbReference>
<dbReference type="InterPro" id="IPR019734">
    <property type="entry name" value="TPR_rpt"/>
</dbReference>
<keyword evidence="3" id="KW-0201">Cytochrome c-type biogenesis</keyword>
<dbReference type="InterPro" id="IPR056413">
    <property type="entry name" value="TPR_CcmH_CycH"/>
</dbReference>
<evidence type="ECO:0000256" key="5">
    <source>
        <dbReference type="PROSITE-ProRule" id="PRU00339"/>
    </source>
</evidence>
<dbReference type="Pfam" id="PF23892">
    <property type="entry name" value="Ig_CycH"/>
    <property type="match status" value="1"/>
</dbReference>
<evidence type="ECO:0000256" key="4">
    <source>
        <dbReference type="ARBA" id="ARBA00022803"/>
    </source>
</evidence>
<dbReference type="Gene3D" id="1.25.40.10">
    <property type="entry name" value="Tetratricopeptide repeat domain"/>
    <property type="match status" value="1"/>
</dbReference>
<dbReference type="AlphaFoldDB" id="A0A3N9TJ42"/>
<comment type="caution">
    <text evidence="9">The sequence shown here is derived from an EMBL/GenBank/DDBJ whole genome shotgun (WGS) entry which is preliminary data.</text>
</comment>
<dbReference type="GO" id="GO:0030313">
    <property type="term" value="C:cell envelope"/>
    <property type="evidence" value="ECO:0007669"/>
    <property type="project" value="UniProtKB-SubCell"/>
</dbReference>
<keyword evidence="6" id="KW-0812">Transmembrane</keyword>
<evidence type="ECO:0000256" key="2">
    <source>
        <dbReference type="ARBA" id="ARBA00022737"/>
    </source>
</evidence>
<dbReference type="RefSeq" id="WP_124936290.1">
    <property type="nucleotide sequence ID" value="NZ_RJVQ01000002.1"/>
</dbReference>
<accession>A0A3N9TJ42</accession>
<evidence type="ECO:0000256" key="3">
    <source>
        <dbReference type="ARBA" id="ARBA00022748"/>
    </source>
</evidence>
<dbReference type="PANTHER" id="PTHR47870:SF2">
    <property type="entry name" value="FORMATE-DEPENDENT NITRITE REDUCTASE COMPLEX SUBUNIT NRFF"/>
    <property type="match status" value="1"/>
</dbReference>
<evidence type="ECO:0000313" key="9">
    <source>
        <dbReference type="EMBL" id="RQW64171.1"/>
    </source>
</evidence>
<feature type="transmembrane region" description="Helical" evidence="6">
    <location>
        <begin position="6"/>
        <end position="23"/>
    </location>
</feature>